<feature type="transmembrane region" description="Helical" evidence="2">
    <location>
        <begin position="27"/>
        <end position="47"/>
    </location>
</feature>
<protein>
    <submittedName>
        <fullName evidence="3">Uncharacterized protein</fullName>
    </submittedName>
</protein>
<dbReference type="Proteomes" id="UP000191931">
    <property type="component" value="Unassembled WGS sequence"/>
</dbReference>
<evidence type="ECO:0000313" key="4">
    <source>
        <dbReference type="Proteomes" id="UP000191931"/>
    </source>
</evidence>
<sequence>MNNTADKLISHRDTLASMDDTSVASGFVFYFFSIFMHGILLITMIFAQNLSVVNTLPPAVRVDLVSFSPGISDVVPLAEEHEESLQSEESQSSLKNNDLPDDLSNNIPEVDSVMASEVETVADSEIPPPETIEKKDTPLPPVQEKAPPVVKDEPVMPEKKEAEKKVPETLQDKEKDKPPVQEKKNPL</sequence>
<feature type="region of interest" description="Disordered" evidence="1">
    <location>
        <begin position="80"/>
        <end position="187"/>
    </location>
</feature>
<feature type="compositionally biased region" description="Basic and acidic residues" evidence="1">
    <location>
        <begin position="150"/>
        <end position="187"/>
    </location>
</feature>
<proteinExistence type="predicted"/>
<name>A0A1W1HKC2_9BACT</name>
<reference evidence="3 4" key="1">
    <citation type="submission" date="2017-03" db="EMBL/GenBank/DDBJ databases">
        <authorList>
            <person name="Afonso C.L."/>
            <person name="Miller P.J."/>
            <person name="Scott M.A."/>
            <person name="Spackman E."/>
            <person name="Goraichik I."/>
            <person name="Dimitrov K.M."/>
            <person name="Suarez D.L."/>
            <person name="Swayne D.E."/>
        </authorList>
    </citation>
    <scope>NUCLEOTIDE SEQUENCE [LARGE SCALE GENOMIC DNA]</scope>
    <source>
        <strain evidence="3">PRJEB14757</strain>
    </source>
</reference>
<organism evidence="3 4">
    <name type="scientific">Desulfamplus magnetovallimortis</name>
    <dbReference type="NCBI Taxonomy" id="1246637"/>
    <lineage>
        <taxon>Bacteria</taxon>
        <taxon>Pseudomonadati</taxon>
        <taxon>Thermodesulfobacteriota</taxon>
        <taxon>Desulfobacteria</taxon>
        <taxon>Desulfobacterales</taxon>
        <taxon>Desulfobacteraceae</taxon>
        <taxon>Desulfamplus</taxon>
    </lineage>
</organism>
<keyword evidence="4" id="KW-1185">Reference proteome</keyword>
<accession>A0A1W1HKC2</accession>
<dbReference type="RefSeq" id="WP_139786731.1">
    <property type="nucleotide sequence ID" value="NZ_LT828544.1"/>
</dbReference>
<evidence type="ECO:0000256" key="2">
    <source>
        <dbReference type="SAM" id="Phobius"/>
    </source>
</evidence>
<evidence type="ECO:0000256" key="1">
    <source>
        <dbReference type="SAM" id="MobiDB-lite"/>
    </source>
</evidence>
<evidence type="ECO:0000313" key="3">
    <source>
        <dbReference type="EMBL" id="SLM32941.1"/>
    </source>
</evidence>
<keyword evidence="2" id="KW-0472">Membrane</keyword>
<dbReference type="AlphaFoldDB" id="A0A1W1HKC2"/>
<keyword evidence="2" id="KW-0812">Transmembrane</keyword>
<gene>
    <name evidence="3" type="ORF">MTBBW1_830013</name>
</gene>
<dbReference type="STRING" id="1246637.MTBBW1_830013"/>
<keyword evidence="2" id="KW-1133">Transmembrane helix</keyword>
<dbReference type="EMBL" id="FWEV01000329">
    <property type="protein sequence ID" value="SLM32941.1"/>
    <property type="molecule type" value="Genomic_DNA"/>
</dbReference>